<feature type="signal peptide" evidence="1">
    <location>
        <begin position="1"/>
        <end position="28"/>
    </location>
</feature>
<accession>A0AAW6UNB8</accession>
<feature type="chain" id="PRO_5043981094" evidence="1">
    <location>
        <begin position="29"/>
        <end position="227"/>
    </location>
</feature>
<dbReference type="PANTHER" id="PTHR34606">
    <property type="entry name" value="BON DOMAIN-CONTAINING PROTEIN"/>
    <property type="match status" value="1"/>
</dbReference>
<dbReference type="PROSITE" id="PS50914">
    <property type="entry name" value="BON"/>
    <property type="match status" value="1"/>
</dbReference>
<name>A0AAW6UNB8_9GAMM</name>
<dbReference type="Gene3D" id="3.30.1340.30">
    <property type="match status" value="1"/>
</dbReference>
<protein>
    <submittedName>
        <fullName evidence="3">BON domain-containing protein</fullName>
    </submittedName>
</protein>
<dbReference type="PROSITE" id="PS51257">
    <property type="entry name" value="PROKAR_LIPOPROTEIN"/>
    <property type="match status" value="1"/>
</dbReference>
<dbReference type="InterPro" id="IPR007055">
    <property type="entry name" value="BON_dom"/>
</dbReference>
<organism evidence="3 4">
    <name type="scientific">Acinetobacter terrestris</name>
    <dbReference type="NCBI Taxonomy" id="2529843"/>
    <lineage>
        <taxon>Bacteria</taxon>
        <taxon>Pseudomonadati</taxon>
        <taxon>Pseudomonadota</taxon>
        <taxon>Gammaproteobacteria</taxon>
        <taxon>Moraxellales</taxon>
        <taxon>Moraxellaceae</taxon>
        <taxon>Acinetobacter</taxon>
        <taxon>Acinetobacter Taxon 24</taxon>
    </lineage>
</organism>
<evidence type="ECO:0000256" key="1">
    <source>
        <dbReference type="SAM" id="SignalP"/>
    </source>
</evidence>
<evidence type="ECO:0000313" key="4">
    <source>
        <dbReference type="Proteomes" id="UP001241935"/>
    </source>
</evidence>
<dbReference type="RefSeq" id="WP_131316299.1">
    <property type="nucleotide sequence ID" value="NZ_JABERE010000025.1"/>
</dbReference>
<sequence>MFNRIAMTLLCVASLSGCASFISGGTGAAPVGTESGARSLGQVFIDSSIERTAKINLYKLDARFKQSRVNIESFHGNVLLTGQVPDAHLKQLAEDNVRAMTDVKTVHNYITVGNQIGYATIMQDTTVTANTRGLVMKAVVVSDSKLRIHTEDGILYVMGRLNSAEINDLNQVLEQVGNVTKIITLIDNVEQSRAVTSSFSSPAVYAQPVEQTPVAIDPDQAEPTNAQ</sequence>
<keyword evidence="1" id="KW-0732">Signal</keyword>
<dbReference type="Proteomes" id="UP001241935">
    <property type="component" value="Unassembled WGS sequence"/>
</dbReference>
<proteinExistence type="predicted"/>
<dbReference type="AlphaFoldDB" id="A0AAW6UNB8"/>
<evidence type="ECO:0000313" key="3">
    <source>
        <dbReference type="EMBL" id="MDK1682883.1"/>
    </source>
</evidence>
<dbReference type="PANTHER" id="PTHR34606:SF4">
    <property type="entry name" value="OUTER MEMBRANE LIPOPROTEIN DOLP"/>
    <property type="match status" value="1"/>
</dbReference>
<comment type="caution">
    <text evidence="3">The sequence shown here is derived from an EMBL/GenBank/DDBJ whole genome shotgun (WGS) entry which is preliminary data.</text>
</comment>
<dbReference type="EMBL" id="JASKNE010000001">
    <property type="protein sequence ID" value="MDK1682883.1"/>
    <property type="molecule type" value="Genomic_DNA"/>
</dbReference>
<reference evidence="3" key="1">
    <citation type="submission" date="2023-04" db="EMBL/GenBank/DDBJ databases">
        <title>The environmental microbiomes in feedlot watering bowls are a reservoir of florfenicol resistance for bovine respiratory disease pathogens.</title>
        <authorList>
            <person name="Kos D.W."/>
            <person name="Ruzzini A.C."/>
            <person name="Schreiner B."/>
            <person name="Jelinski M.D."/>
        </authorList>
    </citation>
    <scope>NUCLEOTIDE SEQUENCE</scope>
    <source>
        <strain evidence="3">WB3</strain>
    </source>
</reference>
<feature type="domain" description="BON" evidence="2">
    <location>
        <begin position="45"/>
        <end position="114"/>
    </location>
</feature>
<evidence type="ECO:0000259" key="2">
    <source>
        <dbReference type="PROSITE" id="PS50914"/>
    </source>
</evidence>
<dbReference type="InterPro" id="IPR051686">
    <property type="entry name" value="Lipoprotein_DolP"/>
</dbReference>
<dbReference type="Pfam" id="PF04972">
    <property type="entry name" value="BON"/>
    <property type="match status" value="1"/>
</dbReference>
<gene>
    <name evidence="3" type="ORF">QOR41_03280</name>
</gene>